<dbReference type="EMBL" id="CP008887">
    <property type="protein sequence ID" value="AIU69465.1"/>
    <property type="molecule type" value="Genomic_DNA"/>
</dbReference>
<proteinExistence type="predicted"/>
<accession>A0A097QSJ1</accession>
<organism evidence="1 2">
    <name type="scientific">Thermococcus eurythermalis</name>
    <dbReference type="NCBI Taxonomy" id="1505907"/>
    <lineage>
        <taxon>Archaea</taxon>
        <taxon>Methanobacteriati</taxon>
        <taxon>Methanobacteriota</taxon>
        <taxon>Thermococci</taxon>
        <taxon>Thermococcales</taxon>
        <taxon>Thermococcaceae</taxon>
        <taxon>Thermococcus</taxon>
    </lineage>
</organism>
<dbReference type="AlphaFoldDB" id="A0A097QSJ1"/>
<evidence type="ECO:0000313" key="1">
    <source>
        <dbReference type="EMBL" id="AIU69465.1"/>
    </source>
</evidence>
<evidence type="ECO:0000313" key="2">
    <source>
        <dbReference type="Proteomes" id="UP000029980"/>
    </source>
</evidence>
<name>A0A097QSJ1_9EURY</name>
<gene>
    <name evidence="1" type="ORF">TEU_03390</name>
</gene>
<protein>
    <submittedName>
        <fullName evidence="1">Uncharacterized protein</fullName>
    </submittedName>
</protein>
<sequence>MVEFKVTDEKALRLGEFLFKADEALNIEKTAQRLNKTYNWEINSIIELLEKLTILYNNIIKLFKWVDVEVVELSVHTNRHPYTIERLVDNENIEREMSYIAKELVIDLFHSLRAEKPLKIEIEQKILKTKFSEKVKKLSDEFVEILLDSILEKKQDNVEEVMKND</sequence>
<dbReference type="HOGENOM" id="CLU_1607239_0_0_2"/>
<keyword evidence="2" id="KW-1185">Reference proteome</keyword>
<reference evidence="1 2" key="1">
    <citation type="journal article" date="2015" name="Int. J. Syst. Evol. Microbiol.">
        <title>Thermococcus eurythermalis sp. nov., a conditional piezophilic hyperthermophilic archaeon with a wide temperature range isolated from an oil-immersed chimney in the Guaymas Basin.</title>
        <authorList>
            <person name="Zhao W."/>
            <person name="Zeng X."/>
            <person name="Xiao X."/>
        </authorList>
    </citation>
    <scope>NUCLEOTIDE SEQUENCE [LARGE SCALE GENOMIC DNA]</scope>
    <source>
        <strain evidence="1 2">A501</strain>
    </source>
</reference>
<dbReference type="KEGG" id="teu:TEU_03390"/>
<dbReference type="Proteomes" id="UP000029980">
    <property type="component" value="Chromosome"/>
</dbReference>
<dbReference type="RefSeq" id="WP_050002445.1">
    <property type="nucleotide sequence ID" value="NZ_CP008887.1"/>
</dbReference>
<dbReference type="STRING" id="1505907.TEU_03390"/>
<dbReference type="GeneID" id="25152478"/>